<dbReference type="Proteomes" id="UP001165082">
    <property type="component" value="Unassembled WGS sequence"/>
</dbReference>
<dbReference type="PANTHER" id="PTHR37474:SF1">
    <property type="entry name" value="2'-5' RNA LIGASE FAMILY PROTEIN"/>
    <property type="match status" value="1"/>
</dbReference>
<reference evidence="1" key="1">
    <citation type="submission" date="2022-07" db="EMBL/GenBank/DDBJ databases">
        <title>Genome analysis of Parmales, a sister group of diatoms, reveals the evolutionary specialization of diatoms from phago-mixotrophs to photoautotrophs.</title>
        <authorList>
            <person name="Ban H."/>
            <person name="Sato S."/>
            <person name="Yoshikawa S."/>
            <person name="Kazumasa Y."/>
            <person name="Nakamura Y."/>
            <person name="Ichinomiya M."/>
            <person name="Saitoh K."/>
            <person name="Sato N."/>
            <person name="Blanc-Mathieu R."/>
            <person name="Endo H."/>
            <person name="Kuwata A."/>
            <person name="Ogata H."/>
        </authorList>
    </citation>
    <scope>NUCLEOTIDE SEQUENCE</scope>
</reference>
<keyword evidence="2" id="KW-1185">Reference proteome</keyword>
<evidence type="ECO:0000313" key="2">
    <source>
        <dbReference type="Proteomes" id="UP001165082"/>
    </source>
</evidence>
<accession>A0A9W6Z9G0</accession>
<dbReference type="Pfam" id="PF13563">
    <property type="entry name" value="2_5_RNA_ligase2"/>
    <property type="match status" value="1"/>
</dbReference>
<dbReference type="PANTHER" id="PTHR37474">
    <property type="entry name" value="RNA LIGASE/CYCLIC NUCLEOTIDE PHOSPHODIESTERASE"/>
    <property type="match status" value="1"/>
</dbReference>
<evidence type="ECO:0000313" key="1">
    <source>
        <dbReference type="EMBL" id="GMH50427.1"/>
    </source>
</evidence>
<evidence type="ECO:0008006" key="3">
    <source>
        <dbReference type="Google" id="ProtNLM"/>
    </source>
</evidence>
<dbReference type="EMBL" id="BRXZ01000671">
    <property type="protein sequence ID" value="GMH50427.1"/>
    <property type="molecule type" value="Genomic_DNA"/>
</dbReference>
<proteinExistence type="predicted"/>
<comment type="caution">
    <text evidence="1">The sequence shown here is derived from an EMBL/GenBank/DDBJ whole genome shotgun (WGS) entry which is preliminary data.</text>
</comment>
<dbReference type="InterPro" id="IPR009097">
    <property type="entry name" value="Cyclic_Pdiesterase"/>
</dbReference>
<organism evidence="1 2">
    <name type="scientific">Triparma retinervis</name>
    <dbReference type="NCBI Taxonomy" id="2557542"/>
    <lineage>
        <taxon>Eukaryota</taxon>
        <taxon>Sar</taxon>
        <taxon>Stramenopiles</taxon>
        <taxon>Ochrophyta</taxon>
        <taxon>Bolidophyceae</taxon>
        <taxon>Parmales</taxon>
        <taxon>Triparmaceae</taxon>
        <taxon>Triparma</taxon>
    </lineage>
</organism>
<dbReference type="AlphaFoldDB" id="A0A9W6Z9G0"/>
<dbReference type="SUPFAM" id="SSF55144">
    <property type="entry name" value="LigT-like"/>
    <property type="match status" value="1"/>
</dbReference>
<sequence>MVERLTEVEGSFCEPFEVSFSSDNIGVFGGPANGVLWLRPESGGRIEKLHAEIVKALDLPNQTQRPFVPHLTISHFPSRDDAEEARSEIIAAGDSAFPRVTFTCDRLAMLQRNGASGQFFANREFLLGEVGGGATPWEMPFHYPGMPKEEYDWLPRVRGDLNSRRRRNKHKKGR</sequence>
<protein>
    <recommendedName>
        <fullName evidence="3">2'-5' RNA ligase</fullName>
    </recommendedName>
</protein>
<dbReference type="Gene3D" id="3.90.1140.10">
    <property type="entry name" value="Cyclic phosphodiesterase"/>
    <property type="match status" value="1"/>
</dbReference>
<dbReference type="OrthoDB" id="10263155at2759"/>
<gene>
    <name evidence="1" type="ORF">TrRE_jg6434</name>
</gene>
<name>A0A9W6Z9G0_9STRA</name>